<dbReference type="GO" id="GO:0016491">
    <property type="term" value="F:oxidoreductase activity"/>
    <property type="evidence" value="ECO:0007669"/>
    <property type="project" value="UniProtKB-KW"/>
</dbReference>
<keyword evidence="8" id="KW-1185">Reference proteome</keyword>
<feature type="region of interest" description="Disordered" evidence="4">
    <location>
        <begin position="1"/>
        <end position="41"/>
    </location>
</feature>
<evidence type="ECO:0000313" key="7">
    <source>
        <dbReference type="EMBL" id="QLG63860.1"/>
    </source>
</evidence>
<gene>
    <name evidence="7" type="ORF">HUG12_19895</name>
</gene>
<dbReference type="Gene3D" id="2.60.40.420">
    <property type="entry name" value="Cupredoxins - blue copper proteins"/>
    <property type="match status" value="4"/>
</dbReference>
<feature type="region of interest" description="Disordered" evidence="4">
    <location>
        <begin position="1010"/>
        <end position="1043"/>
    </location>
</feature>
<dbReference type="GO" id="GO:0005507">
    <property type="term" value="F:copper ion binding"/>
    <property type="evidence" value="ECO:0007669"/>
    <property type="project" value="InterPro"/>
</dbReference>
<dbReference type="InterPro" id="IPR033138">
    <property type="entry name" value="Cu_oxidase_CS"/>
</dbReference>
<evidence type="ECO:0000259" key="6">
    <source>
        <dbReference type="Pfam" id="PF07732"/>
    </source>
</evidence>
<dbReference type="PROSITE" id="PS00079">
    <property type="entry name" value="MULTICOPPER_OXIDASE1"/>
    <property type="match status" value="1"/>
</dbReference>
<accession>A0A7D5QE86</accession>
<evidence type="ECO:0000256" key="3">
    <source>
        <dbReference type="ARBA" id="ARBA00023008"/>
    </source>
</evidence>
<dbReference type="OrthoDB" id="202198at2157"/>
<protein>
    <submittedName>
        <fullName evidence="7">Multicopper oxidase domain-containing protein</fullName>
    </submittedName>
</protein>
<dbReference type="Pfam" id="PF07731">
    <property type="entry name" value="Cu-oxidase_2"/>
    <property type="match status" value="1"/>
</dbReference>
<dbReference type="KEGG" id="halu:HUG12_19895"/>
<name>A0A7D5QE86_9EURY</name>
<feature type="domain" description="Plastocyanin-like" evidence="5">
    <location>
        <begin position="370"/>
        <end position="493"/>
    </location>
</feature>
<dbReference type="InterPro" id="IPR011706">
    <property type="entry name" value="Cu-oxidase_C"/>
</dbReference>
<dbReference type="PROSITE" id="PS51318">
    <property type="entry name" value="TAT"/>
    <property type="match status" value="1"/>
</dbReference>
<organism evidence="7 8">
    <name type="scientific">Halorarum salinum</name>
    <dbReference type="NCBI Taxonomy" id="2743089"/>
    <lineage>
        <taxon>Archaea</taxon>
        <taxon>Methanobacteriati</taxon>
        <taxon>Methanobacteriota</taxon>
        <taxon>Stenosarchaea group</taxon>
        <taxon>Halobacteria</taxon>
        <taxon>Halobacteriales</taxon>
        <taxon>Haloferacaceae</taxon>
        <taxon>Halorarum</taxon>
    </lineage>
</organism>
<keyword evidence="1" id="KW-0479">Metal-binding</keyword>
<feature type="domain" description="Plastocyanin-like" evidence="6">
    <location>
        <begin position="161"/>
        <end position="229"/>
    </location>
</feature>
<dbReference type="Proteomes" id="UP000509626">
    <property type="component" value="Chromosome"/>
</dbReference>
<dbReference type="Pfam" id="PF07732">
    <property type="entry name" value="Cu-oxidase_3"/>
    <property type="match status" value="1"/>
</dbReference>
<evidence type="ECO:0000256" key="4">
    <source>
        <dbReference type="SAM" id="MobiDB-lite"/>
    </source>
</evidence>
<dbReference type="EMBL" id="CP058579">
    <property type="protein sequence ID" value="QLG63860.1"/>
    <property type="molecule type" value="Genomic_DNA"/>
</dbReference>
<keyword evidence="2" id="KW-0560">Oxidoreductase</keyword>
<sequence>MPPDNDVADEVNRSGKLPDVGDLGDGAASSDDGGTTLPRRTFLKGSGALATTAGLASGHANAGEDDRAGDVPEEPEDGQVRHFEVHAIDVDIVFNRYGLHQPVGVMYALKEDLKEIRDLSGKVPCGNNVVFEDEDEDCFCDDIPEKLRADGDTRVLQPLSLRANFGDVIEVEFHNDLDRRASIHQAGLPYDVKESDGMNVGENPDTTVAPGDSITYRWHADAFGVHFFQDGANQAFDSADEPPQKANLVSRGLFGSVTVLPKGTTWTDPYTGEETQGRVQADIHVPEDISDLAVENGFVPDLSFRHFLIHYHTPEGIETRDGGQLTYPDSDEPQTVHAINYRADPTGNRIPEGEDNPFYNSWVHGDPGGGDNAYPMYLGDPVMVTAVGASIEENHVHHLHGHRWKETPPDDGSDTVDSQTIGQGSTYSAPYISAYGMPRGAIRDFTSVRPDMPFEDAFRVGAGGAHGSPGDYLFHCHLFPHYGDGMWGLMRVLDKERKGLQKLPDNDPPIPADSDVEGFPEFIPGEFGEAPPYPPYGAAGLDDFRDPEPDEEEALTRNGDDILPGAPYADPCEPDIEGFEPVFEGETREYTIVALPADVVYNDDGHHDPNGIVYVLEEHADLVREGKMNPEPLVVRANVGDCIDVTFKNEVTDENIAAIPADRFPEGDEGLPESVPIEEGGKSNHIHFVSYDVLGSDSLATGFNYRQDTEPGGEMRYRWYADEEGTIFFHDHITGIDDVMHGPFASLVVEPPESEWLDPYSGDPIRSGTQAIIRTENGEDFREFCLAYQDFAPLVDRDGELVNKDAEHNENAGVMAINYRNTPYYTRDDSDPAYVHSSYVHGDPTTPVLEAYENDPVRVRLWQAAYEEQHNFEFHGRRIDPEGLDPQDATSQIIGTSEAFTLDVMAEEDYAEDGDLFEALYENPSGLPIRDYLYGSTVVDDLWDGMWGLFRTFGGAVDHLEPLPDRGAPDDSISRKELKEMGHPAPHSDFDWSEHGQLARLLYSEDCDRTYPSDKDARRNDAIDGNPPPTAPRPGDPCPDDATHRQFEVSAIDADIRYNEYGDHDPHAIIYELDEHVDEVRDGTRAPMPLSLRANANDCIEVTLTNDVDYDAIEGPHADPEMQTGEGDVGVDWERSERVSLHPTGVKYNVLGSDGATAGFNWDQTVGPGESITYRWYANGYVGASILTDHGDARSNRHHGAYGRIVVSEENAEYVDPTTAEPAPQGRAPSAMVKLPDGDDYRAFSLTFADGQYIVNEDDPDDCVVPPGHDEEVDPDDPCNQLGDPEDHGYWAIDYRSEPFVRRFEEDDDQYQVYDSDVHGDPATPLPRALLGDPVAFDVHLAADKADGLVFHLAAHQWNQLRGVEESEDAGVDDRFTVGKPDRIEPFGGAGGMAESTGDFIYQELRQRRKLEAGWWGIFRVREDPEDFRTPVQPLPDRATGIPVDERIGWVTARGDLTGDGTKDLVVLVPDSVRGSEDASALYVFLGPVDEKSITDLTGADVEVVGTLHDDEHEHGTATVRLSDDLGIDDLDTLLGLVTDATVAVGNCDSRKSENPLSKLEFDAGEKRSGDVDVTLVDGEGDAGEGAKVAITVTAADVDGDGSLELAIDLEDGPRVVVDGCESLFE</sequence>
<dbReference type="InterPro" id="IPR045087">
    <property type="entry name" value="Cu-oxidase_fam"/>
</dbReference>
<feature type="compositionally biased region" description="Basic and acidic residues" evidence="4">
    <location>
        <begin position="1010"/>
        <end position="1022"/>
    </location>
</feature>
<proteinExistence type="predicted"/>
<dbReference type="GeneID" id="56039772"/>
<evidence type="ECO:0000259" key="5">
    <source>
        <dbReference type="Pfam" id="PF07731"/>
    </source>
</evidence>
<dbReference type="SUPFAM" id="SSF49503">
    <property type="entry name" value="Cupredoxins"/>
    <property type="match status" value="5"/>
</dbReference>
<evidence type="ECO:0000313" key="8">
    <source>
        <dbReference type="Proteomes" id="UP000509626"/>
    </source>
</evidence>
<dbReference type="InterPro" id="IPR006311">
    <property type="entry name" value="TAT_signal"/>
</dbReference>
<dbReference type="RefSeq" id="WP_179270444.1">
    <property type="nucleotide sequence ID" value="NZ_CP058579.1"/>
</dbReference>
<dbReference type="InterPro" id="IPR008972">
    <property type="entry name" value="Cupredoxin"/>
</dbReference>
<keyword evidence="3" id="KW-0186">Copper</keyword>
<evidence type="ECO:0000256" key="2">
    <source>
        <dbReference type="ARBA" id="ARBA00023002"/>
    </source>
</evidence>
<dbReference type="InterPro" id="IPR011707">
    <property type="entry name" value="Cu-oxidase-like_N"/>
</dbReference>
<dbReference type="PROSITE" id="PS00080">
    <property type="entry name" value="MULTICOPPER_OXIDASE2"/>
    <property type="match status" value="1"/>
</dbReference>
<feature type="compositionally biased region" description="Pro residues" evidence="4">
    <location>
        <begin position="1026"/>
        <end position="1037"/>
    </location>
</feature>
<evidence type="ECO:0000256" key="1">
    <source>
        <dbReference type="ARBA" id="ARBA00022723"/>
    </source>
</evidence>
<dbReference type="PANTHER" id="PTHR11709">
    <property type="entry name" value="MULTI-COPPER OXIDASE"/>
    <property type="match status" value="1"/>
</dbReference>
<dbReference type="PANTHER" id="PTHR11709:SF394">
    <property type="entry name" value="FI03373P-RELATED"/>
    <property type="match status" value="1"/>
</dbReference>
<dbReference type="InterPro" id="IPR002355">
    <property type="entry name" value="Cu_oxidase_Cu_BS"/>
</dbReference>
<feature type="region of interest" description="Disordered" evidence="4">
    <location>
        <begin position="54"/>
        <end position="76"/>
    </location>
</feature>
<reference evidence="7 8" key="1">
    <citation type="submission" date="2020-06" db="EMBL/GenBank/DDBJ databases">
        <title>NJ-3-1, isolated from saline soil.</title>
        <authorList>
            <person name="Cui H.L."/>
            <person name="Shi X."/>
        </authorList>
    </citation>
    <scope>NUCLEOTIDE SEQUENCE [LARGE SCALE GENOMIC DNA]</scope>
    <source>
        <strain evidence="7 8">NJ-3-1</strain>
    </source>
</reference>
<feature type="compositionally biased region" description="Low complexity" evidence="4">
    <location>
        <begin position="25"/>
        <end position="34"/>
    </location>
</feature>